<dbReference type="Proteomes" id="UP000291117">
    <property type="component" value="Unassembled WGS sequence"/>
</dbReference>
<reference evidence="1 2" key="1">
    <citation type="submission" date="2019-02" db="EMBL/GenBank/DDBJ databases">
        <title>Pedobacter sp. RP-3-8 sp. nov., isolated from Arctic soil.</title>
        <authorList>
            <person name="Dahal R.H."/>
        </authorList>
    </citation>
    <scope>NUCLEOTIDE SEQUENCE [LARGE SCALE GENOMIC DNA]</scope>
    <source>
        <strain evidence="1 2">RP-3-8</strain>
    </source>
</reference>
<evidence type="ECO:0000313" key="1">
    <source>
        <dbReference type="EMBL" id="TCC99659.1"/>
    </source>
</evidence>
<dbReference type="OrthoDB" id="766751at2"/>
<sequence>MESIMKKLDYQPSNLSDYELEKPLNVMNDFFDNNNLHEIRKKAWQLYKGWVNNSVGFTEGDENADMLYFYTQLVQFINVAFIYTEKRKLEIQPPNG</sequence>
<dbReference type="RefSeq" id="WP_131607080.1">
    <property type="nucleotide sequence ID" value="NZ_SJSM01000001.1"/>
</dbReference>
<keyword evidence="2" id="KW-1185">Reference proteome</keyword>
<protein>
    <submittedName>
        <fullName evidence="1">Uncharacterized protein</fullName>
    </submittedName>
</protein>
<comment type="caution">
    <text evidence="1">The sequence shown here is derived from an EMBL/GenBank/DDBJ whole genome shotgun (WGS) entry which is preliminary data.</text>
</comment>
<name>A0A4R0NGH4_9SPHI</name>
<organism evidence="1 2">
    <name type="scientific">Pedobacter hiemivivus</name>
    <dbReference type="NCBI Taxonomy" id="2530454"/>
    <lineage>
        <taxon>Bacteria</taxon>
        <taxon>Pseudomonadati</taxon>
        <taxon>Bacteroidota</taxon>
        <taxon>Sphingobacteriia</taxon>
        <taxon>Sphingobacteriales</taxon>
        <taxon>Sphingobacteriaceae</taxon>
        <taxon>Pedobacter</taxon>
    </lineage>
</organism>
<gene>
    <name evidence="1" type="ORF">EZ444_03025</name>
</gene>
<dbReference type="EMBL" id="SJSM01000001">
    <property type="protein sequence ID" value="TCC99659.1"/>
    <property type="molecule type" value="Genomic_DNA"/>
</dbReference>
<proteinExistence type="predicted"/>
<dbReference type="AlphaFoldDB" id="A0A4R0NGH4"/>
<evidence type="ECO:0000313" key="2">
    <source>
        <dbReference type="Proteomes" id="UP000291117"/>
    </source>
</evidence>
<accession>A0A4R0NGH4</accession>